<comment type="caution">
    <text evidence="5">The sequence shown here is derived from an EMBL/GenBank/DDBJ whole genome shotgun (WGS) entry which is preliminary data.</text>
</comment>
<evidence type="ECO:0000313" key="5">
    <source>
        <dbReference type="EMBL" id="CAG9328411.1"/>
    </source>
</evidence>
<dbReference type="InterPro" id="IPR015943">
    <property type="entry name" value="WD40/YVTN_repeat-like_dom_sf"/>
</dbReference>
<dbReference type="InterPro" id="IPR019775">
    <property type="entry name" value="WD40_repeat_CS"/>
</dbReference>
<dbReference type="Pfam" id="PF23627">
    <property type="entry name" value="LisH_WDR26"/>
    <property type="match status" value="1"/>
</dbReference>
<dbReference type="Pfam" id="PF21889">
    <property type="entry name" value="TPR1-like_2nd"/>
    <property type="match status" value="1"/>
</dbReference>
<name>A0AAU9JMD1_9CILI</name>
<dbReference type="InterPro" id="IPR054080">
    <property type="entry name" value="TPR1-like_2nd"/>
</dbReference>
<protein>
    <recommendedName>
        <fullName evidence="4">CTLH domain-containing protein</fullName>
    </recommendedName>
</protein>
<feature type="repeat" description="WD" evidence="3">
    <location>
        <begin position="275"/>
        <end position="316"/>
    </location>
</feature>
<organism evidence="5 6">
    <name type="scientific">Blepharisma stoltei</name>
    <dbReference type="NCBI Taxonomy" id="1481888"/>
    <lineage>
        <taxon>Eukaryota</taxon>
        <taxon>Sar</taxon>
        <taxon>Alveolata</taxon>
        <taxon>Ciliophora</taxon>
        <taxon>Postciliodesmatophora</taxon>
        <taxon>Heterotrichea</taxon>
        <taxon>Heterotrichida</taxon>
        <taxon>Blepharismidae</taxon>
        <taxon>Blepharisma</taxon>
    </lineage>
</organism>
<reference evidence="5" key="1">
    <citation type="submission" date="2021-09" db="EMBL/GenBank/DDBJ databases">
        <authorList>
            <consortium name="AG Swart"/>
            <person name="Singh M."/>
            <person name="Singh A."/>
            <person name="Seah K."/>
            <person name="Emmerich C."/>
        </authorList>
    </citation>
    <scope>NUCLEOTIDE SEQUENCE</scope>
    <source>
        <strain evidence="5">ATCC30299</strain>
    </source>
</reference>
<sequence>MEVISKRRKLAEDPFSLFSSPDRKTEAVRIILQSLREFGFDKSAAQLEMDSGIKLENENVEKFKKGIIEGQWDQVTSIVPEFNIQATKQSKIHFCLKEQKYLELIENGDFQRALDCLRNELTPNHQEDHEKLHKLASHLLCQSPEELKKTADWTGSSSQARQQLLKKVQFYIPPDIMIPPDRLQLLLSQALTHQISECKYHRDFKDTHSLLEDHMCENQLFTAKNIQTIGGGNEEEVWDVVFSNNGEAMASICKNTTISIWNFTEQGFTKRFDILNSHSHNVLSVSWSPNNDRILSTGADGVIKLWNAQTGEFISEFKEHTDKVTSSEWINDREFISGGVDRKFMAWKCAGEKQKLLDIRVRQLQKSENCKIVAILNAAINEVVIYNIETHEEITRIKEEDKITCISLSSSGNELITNVSLTDPHLNLWNTQTGCLIQMYKGHSQEKYQLKPCFIGLKEELIACGSEDGSIFIWNKLHGTVLVTLKDHTGPVNSIAYSRLRPHCLVSASDDGSLKVWSLTDN</sequence>
<dbReference type="PANTHER" id="PTHR22838:SF0">
    <property type="entry name" value="WD REPEAT-CONTAINING PROTEIN 26"/>
    <property type="match status" value="1"/>
</dbReference>
<evidence type="ECO:0000313" key="6">
    <source>
        <dbReference type="Proteomes" id="UP001162131"/>
    </source>
</evidence>
<dbReference type="Gene3D" id="2.130.10.10">
    <property type="entry name" value="YVTN repeat-like/Quinoprotein amine dehydrogenase"/>
    <property type="match status" value="2"/>
</dbReference>
<dbReference type="PRINTS" id="PR00320">
    <property type="entry name" value="GPROTEINBRPT"/>
</dbReference>
<dbReference type="AlphaFoldDB" id="A0AAU9JMD1"/>
<feature type="domain" description="CTLH" evidence="4">
    <location>
        <begin position="56"/>
        <end position="112"/>
    </location>
</feature>
<keyword evidence="2" id="KW-0677">Repeat</keyword>
<dbReference type="PROSITE" id="PS50294">
    <property type="entry name" value="WD_REPEATS_REGION"/>
    <property type="match status" value="2"/>
</dbReference>
<dbReference type="InterPro" id="IPR020472">
    <property type="entry name" value="WD40_PAC1"/>
</dbReference>
<evidence type="ECO:0000259" key="4">
    <source>
        <dbReference type="PROSITE" id="PS50897"/>
    </source>
</evidence>
<accession>A0AAU9JMD1</accession>
<dbReference type="SMART" id="SM00320">
    <property type="entry name" value="WD40"/>
    <property type="match status" value="6"/>
</dbReference>
<dbReference type="InterPro" id="IPR001680">
    <property type="entry name" value="WD40_rpt"/>
</dbReference>
<dbReference type="PROSITE" id="PS50897">
    <property type="entry name" value="CTLH"/>
    <property type="match status" value="1"/>
</dbReference>
<gene>
    <name evidence="5" type="ORF">BSTOLATCC_MIC46417</name>
</gene>
<dbReference type="InterPro" id="IPR006595">
    <property type="entry name" value="CTLH_C"/>
</dbReference>
<dbReference type="InterPro" id="IPR036322">
    <property type="entry name" value="WD40_repeat_dom_sf"/>
</dbReference>
<keyword evidence="1 3" id="KW-0853">WD repeat</keyword>
<evidence type="ECO:0000256" key="3">
    <source>
        <dbReference type="PROSITE-ProRule" id="PRU00221"/>
    </source>
</evidence>
<feature type="repeat" description="WD" evidence="3">
    <location>
        <begin position="485"/>
        <end position="522"/>
    </location>
</feature>
<dbReference type="PROSITE" id="PS00678">
    <property type="entry name" value="WD_REPEATS_1"/>
    <property type="match status" value="1"/>
</dbReference>
<evidence type="ECO:0000256" key="2">
    <source>
        <dbReference type="ARBA" id="ARBA00022737"/>
    </source>
</evidence>
<dbReference type="SUPFAM" id="SSF50978">
    <property type="entry name" value="WD40 repeat-like"/>
    <property type="match status" value="1"/>
</dbReference>
<proteinExistence type="predicted"/>
<evidence type="ECO:0000256" key="1">
    <source>
        <dbReference type="ARBA" id="ARBA00022574"/>
    </source>
</evidence>
<keyword evidence="6" id="KW-1185">Reference proteome</keyword>
<dbReference type="PANTHER" id="PTHR22838">
    <property type="entry name" value="WD REPEAT PROTEIN 26-RELATED"/>
    <property type="match status" value="1"/>
</dbReference>
<dbReference type="PROSITE" id="PS50082">
    <property type="entry name" value="WD_REPEATS_2"/>
    <property type="match status" value="2"/>
</dbReference>
<dbReference type="CDD" id="cd00200">
    <property type="entry name" value="WD40"/>
    <property type="match status" value="1"/>
</dbReference>
<dbReference type="EMBL" id="CAJZBQ010000046">
    <property type="protein sequence ID" value="CAG9328411.1"/>
    <property type="molecule type" value="Genomic_DNA"/>
</dbReference>
<dbReference type="Pfam" id="PF00400">
    <property type="entry name" value="WD40"/>
    <property type="match status" value="5"/>
</dbReference>
<dbReference type="InterPro" id="IPR051350">
    <property type="entry name" value="WD_repeat-ST_regulator"/>
</dbReference>
<dbReference type="Proteomes" id="UP001162131">
    <property type="component" value="Unassembled WGS sequence"/>
</dbReference>